<organism evidence="5 6">
    <name type="scientific">Duganella rivi</name>
    <dbReference type="NCBI Taxonomy" id="2666083"/>
    <lineage>
        <taxon>Bacteria</taxon>
        <taxon>Pseudomonadati</taxon>
        <taxon>Pseudomonadota</taxon>
        <taxon>Betaproteobacteria</taxon>
        <taxon>Burkholderiales</taxon>
        <taxon>Oxalobacteraceae</taxon>
        <taxon>Telluria group</taxon>
        <taxon>Duganella</taxon>
    </lineage>
</organism>
<dbReference type="PANTHER" id="PTHR30244">
    <property type="entry name" value="TRANSAMINASE"/>
    <property type="match status" value="1"/>
</dbReference>
<dbReference type="EMBL" id="WWCK01000009">
    <property type="protein sequence ID" value="MYM70399.1"/>
    <property type="molecule type" value="Genomic_DNA"/>
</dbReference>
<dbReference type="Pfam" id="PF01041">
    <property type="entry name" value="DegT_DnrJ_EryC1"/>
    <property type="match status" value="1"/>
</dbReference>
<dbReference type="GO" id="GO:0000271">
    <property type="term" value="P:polysaccharide biosynthetic process"/>
    <property type="evidence" value="ECO:0007669"/>
    <property type="project" value="TreeGrafter"/>
</dbReference>
<dbReference type="InterPro" id="IPR000653">
    <property type="entry name" value="DegT/StrS_aminotransferase"/>
</dbReference>
<evidence type="ECO:0000256" key="3">
    <source>
        <dbReference type="ARBA" id="ARBA00037999"/>
    </source>
</evidence>
<comment type="caution">
    <text evidence="5">The sequence shown here is derived from an EMBL/GenBank/DDBJ whole genome shotgun (WGS) entry which is preliminary data.</text>
</comment>
<dbReference type="FunFam" id="3.40.640.10:FF:000079">
    <property type="entry name" value="LPS biosynthesis protein"/>
    <property type="match status" value="1"/>
</dbReference>
<dbReference type="SUPFAM" id="SSF53383">
    <property type="entry name" value="PLP-dependent transferases"/>
    <property type="match status" value="1"/>
</dbReference>
<evidence type="ECO:0000313" key="6">
    <source>
        <dbReference type="Proteomes" id="UP000450012"/>
    </source>
</evidence>
<evidence type="ECO:0000256" key="2">
    <source>
        <dbReference type="ARBA" id="ARBA00022898"/>
    </source>
</evidence>
<dbReference type="InterPro" id="IPR015424">
    <property type="entry name" value="PyrdxlP-dep_Trfase"/>
</dbReference>
<comment type="cofactor">
    <cofactor evidence="1">
        <name>pyridoxal 5'-phosphate</name>
        <dbReference type="ChEBI" id="CHEBI:597326"/>
    </cofactor>
</comment>
<dbReference type="Proteomes" id="UP000450012">
    <property type="component" value="Unassembled WGS sequence"/>
</dbReference>
<protein>
    <submittedName>
        <fullName evidence="5">Lipopolysaccharide biosynthesis protein RfbH</fullName>
    </submittedName>
</protein>
<dbReference type="Gene3D" id="3.90.1150.10">
    <property type="entry name" value="Aspartate Aminotransferase, domain 1"/>
    <property type="match status" value="1"/>
</dbReference>
<evidence type="ECO:0000256" key="4">
    <source>
        <dbReference type="RuleBase" id="RU004508"/>
    </source>
</evidence>
<keyword evidence="6" id="KW-1185">Reference proteome</keyword>
<dbReference type="AlphaFoldDB" id="A0A7X4GWK2"/>
<dbReference type="PIRSF" id="PIRSF000390">
    <property type="entry name" value="PLP_StrS"/>
    <property type="match status" value="1"/>
</dbReference>
<name>A0A7X4GWK2_9BURK</name>
<dbReference type="GO" id="GO:0008483">
    <property type="term" value="F:transaminase activity"/>
    <property type="evidence" value="ECO:0007669"/>
    <property type="project" value="TreeGrafter"/>
</dbReference>
<dbReference type="Gene3D" id="3.40.640.10">
    <property type="entry name" value="Type I PLP-dependent aspartate aminotransferase-like (Major domain)"/>
    <property type="match status" value="1"/>
</dbReference>
<sequence length="442" mass="48726">MSEAQSKEQLREQIIKLVAEYGALASVPKAFEPGVTVIPPAGKVVGAPEMELMVHASLDAWLTTGRFNDQFEAKLAKLIGVDYLITVNSGSSANLVAFSALTSPKLGPRAIQPGDEVIGVAAGFPTTVNPIIQFGAIPVFVDVELGTYNIDVTKLEAAISPKTKAIMLAHTLGNPYNLEVITAICKKYNLWLVEDCCDALGSTYNGKMVGTFGDIGTMSFYPAHHITMGEGGAVFTNNAELKMIAESFRDWGRDCYCPPGKDNTCGKRFCQCFGTLPAGYDHKYTYSHLGYNLKITDMQAACGLAQIDRAPDFIQARKDNFAYLKDRLQSCEEFLILPEATENSDPSWFGFPMTLKPEANVSRVDLLTYLDQHKIGTRLLFAGNLTRQPYMQGRNYRVSGDLTNTDRVMNDTFWIGVFPGLTREMLDFTVLKLEQFFGVNFD</sequence>
<dbReference type="NCBIfam" id="NF011936">
    <property type="entry name" value="PRK15407.1"/>
    <property type="match status" value="1"/>
</dbReference>
<dbReference type="InterPro" id="IPR015421">
    <property type="entry name" value="PyrdxlP-dep_Trfase_major"/>
</dbReference>
<comment type="similarity">
    <text evidence="3 4">Belongs to the DegT/DnrJ/EryC1 family.</text>
</comment>
<proteinExistence type="inferred from homology"/>
<evidence type="ECO:0000256" key="1">
    <source>
        <dbReference type="ARBA" id="ARBA00001933"/>
    </source>
</evidence>
<keyword evidence="2 4" id="KW-0663">Pyridoxal phosphate</keyword>
<gene>
    <name evidence="5" type="primary">rfbH</name>
    <name evidence="5" type="ORF">GTP45_26855</name>
</gene>
<dbReference type="InterPro" id="IPR015422">
    <property type="entry name" value="PyrdxlP-dep_Trfase_small"/>
</dbReference>
<dbReference type="FunFam" id="3.90.1150.10:FF:000068">
    <property type="entry name" value="LPS biosynthesis protein"/>
    <property type="match status" value="1"/>
</dbReference>
<dbReference type="GO" id="GO:0030170">
    <property type="term" value="F:pyridoxal phosphate binding"/>
    <property type="evidence" value="ECO:0007669"/>
    <property type="project" value="TreeGrafter"/>
</dbReference>
<dbReference type="RefSeq" id="WP_161016895.1">
    <property type="nucleotide sequence ID" value="NZ_WWCK01000009.1"/>
</dbReference>
<dbReference type="CDD" id="cd00616">
    <property type="entry name" value="AHBA_syn"/>
    <property type="match status" value="1"/>
</dbReference>
<evidence type="ECO:0000313" key="5">
    <source>
        <dbReference type="EMBL" id="MYM70399.1"/>
    </source>
</evidence>
<accession>A0A7X4GWK2</accession>
<reference evidence="5 6" key="1">
    <citation type="submission" date="2019-12" db="EMBL/GenBank/DDBJ databases">
        <title>Novel species isolated from a subtropical stream in China.</title>
        <authorList>
            <person name="Lu H."/>
        </authorList>
    </citation>
    <scope>NUCLEOTIDE SEQUENCE [LARGE SCALE GENOMIC DNA]</scope>
    <source>
        <strain evidence="5 6">FT55W</strain>
    </source>
</reference>
<dbReference type="PANTHER" id="PTHR30244:SF34">
    <property type="entry name" value="DTDP-4-AMINO-4,6-DIDEOXYGALACTOSE TRANSAMINASE"/>
    <property type="match status" value="1"/>
</dbReference>